<comment type="caution">
    <text evidence="2">The sequence shown here is derived from an EMBL/GenBank/DDBJ whole genome shotgun (WGS) entry which is preliminary data.</text>
</comment>
<evidence type="ECO:0000256" key="1">
    <source>
        <dbReference type="SAM" id="SignalP"/>
    </source>
</evidence>
<keyword evidence="3" id="KW-1185">Reference proteome</keyword>
<proteinExistence type="predicted"/>
<dbReference type="Proteomes" id="UP001378188">
    <property type="component" value="Unassembled WGS sequence"/>
</dbReference>
<accession>A0AAW9RX52</accession>
<evidence type="ECO:0000313" key="2">
    <source>
        <dbReference type="EMBL" id="MEJ8572106.1"/>
    </source>
</evidence>
<sequence>MHLSVMLRASIVTAALACAALFVLPARAQDAPRPTLSLTGQGEISVAPDMATLNTGVETEAKTAREALDANNAAIAEVIAALKEAGIEARDIQTSGFRVQPRYQHKPDARDDAEGPRIIGYTVGNSVTVTVRDLARLGPVLDKVVSVGSNRIGGISFDVSDADKRLDEARRLAMQDAMRKADIYAGAAGVQLGPIQSITESGGYRPMYKQEAVMMRDAAASVPVEAGEQTLSVEVNVTWELAG</sequence>
<organism evidence="2 3">
    <name type="scientific">Microbaculum marinum</name>
    <dbReference type="NCBI Taxonomy" id="1764581"/>
    <lineage>
        <taxon>Bacteria</taxon>
        <taxon>Pseudomonadati</taxon>
        <taxon>Pseudomonadota</taxon>
        <taxon>Alphaproteobacteria</taxon>
        <taxon>Hyphomicrobiales</taxon>
        <taxon>Tepidamorphaceae</taxon>
        <taxon>Microbaculum</taxon>
    </lineage>
</organism>
<dbReference type="Gene3D" id="3.30.110.170">
    <property type="entry name" value="Protein of unknown function (DUF541), domain 1"/>
    <property type="match status" value="1"/>
</dbReference>
<dbReference type="Pfam" id="PF04402">
    <property type="entry name" value="SIMPL"/>
    <property type="match status" value="1"/>
</dbReference>
<dbReference type="EMBL" id="JAZHOF010000004">
    <property type="protein sequence ID" value="MEJ8572106.1"/>
    <property type="molecule type" value="Genomic_DNA"/>
</dbReference>
<feature type="chain" id="PRO_5043948174" evidence="1">
    <location>
        <begin position="29"/>
        <end position="243"/>
    </location>
</feature>
<dbReference type="AlphaFoldDB" id="A0AAW9RX52"/>
<gene>
    <name evidence="2" type="ORF">V3328_11520</name>
</gene>
<feature type="signal peptide" evidence="1">
    <location>
        <begin position="1"/>
        <end position="28"/>
    </location>
</feature>
<protein>
    <submittedName>
        <fullName evidence="2">SIMPL domain-containing protein</fullName>
    </submittedName>
</protein>
<dbReference type="InterPro" id="IPR007497">
    <property type="entry name" value="SIMPL/DUF541"/>
</dbReference>
<dbReference type="PANTHER" id="PTHR34387:SF1">
    <property type="entry name" value="PERIPLASMIC IMMUNOGENIC PROTEIN"/>
    <property type="match status" value="1"/>
</dbReference>
<dbReference type="GO" id="GO:0006974">
    <property type="term" value="P:DNA damage response"/>
    <property type="evidence" value="ECO:0007669"/>
    <property type="project" value="TreeGrafter"/>
</dbReference>
<dbReference type="PANTHER" id="PTHR34387">
    <property type="entry name" value="SLR1258 PROTEIN"/>
    <property type="match status" value="1"/>
</dbReference>
<reference evidence="2 3" key="1">
    <citation type="submission" date="2024-02" db="EMBL/GenBank/DDBJ databases">
        <title>Genome analysis and characterization of Microbaculum marinisediminis sp. nov., isolated from marine sediment.</title>
        <authorList>
            <person name="Du Z.-J."/>
            <person name="Ye Y.-Q."/>
            <person name="Zhang Z.-R."/>
            <person name="Yuan S.-M."/>
            <person name="Zhang X.-Y."/>
        </authorList>
    </citation>
    <scope>NUCLEOTIDE SEQUENCE [LARGE SCALE GENOMIC DNA]</scope>
    <source>
        <strain evidence="2 3">SDUM1044001</strain>
    </source>
</reference>
<dbReference type="RefSeq" id="WP_340329804.1">
    <property type="nucleotide sequence ID" value="NZ_JAZHOF010000004.1"/>
</dbReference>
<dbReference type="Gene3D" id="3.30.70.2970">
    <property type="entry name" value="Protein of unknown function (DUF541), domain 2"/>
    <property type="match status" value="1"/>
</dbReference>
<name>A0AAW9RX52_9HYPH</name>
<evidence type="ECO:0000313" key="3">
    <source>
        <dbReference type="Proteomes" id="UP001378188"/>
    </source>
</evidence>
<dbReference type="InterPro" id="IPR052022">
    <property type="entry name" value="26kDa_periplasmic_antigen"/>
</dbReference>
<keyword evidence="1" id="KW-0732">Signal</keyword>